<feature type="compositionally biased region" description="Acidic residues" evidence="1">
    <location>
        <begin position="226"/>
        <end position="256"/>
    </location>
</feature>
<accession>A0AAW0QD38</accession>
<evidence type="ECO:0000256" key="1">
    <source>
        <dbReference type="SAM" id="MobiDB-lite"/>
    </source>
</evidence>
<comment type="caution">
    <text evidence="2">The sequence shown here is derived from an EMBL/GenBank/DDBJ whole genome shotgun (WGS) entry which is preliminary data.</text>
</comment>
<dbReference type="Proteomes" id="UP001392437">
    <property type="component" value="Unassembled WGS sequence"/>
</dbReference>
<proteinExistence type="predicted"/>
<protein>
    <submittedName>
        <fullName evidence="2">Uncharacterized protein</fullName>
    </submittedName>
</protein>
<dbReference type="AlphaFoldDB" id="A0AAW0QD38"/>
<evidence type="ECO:0000313" key="2">
    <source>
        <dbReference type="EMBL" id="KAK8100417.1"/>
    </source>
</evidence>
<name>A0AAW0QD38_9PEZI</name>
<keyword evidence="3" id="KW-1185">Reference proteome</keyword>
<gene>
    <name evidence="2" type="ORF">PG999_010791</name>
</gene>
<feature type="compositionally biased region" description="Basic and acidic residues" evidence="1">
    <location>
        <begin position="176"/>
        <end position="205"/>
    </location>
</feature>
<feature type="region of interest" description="Disordered" evidence="1">
    <location>
        <begin position="173"/>
        <end position="266"/>
    </location>
</feature>
<dbReference type="EMBL" id="JAQQWP010000009">
    <property type="protein sequence ID" value="KAK8100417.1"/>
    <property type="molecule type" value="Genomic_DNA"/>
</dbReference>
<evidence type="ECO:0000313" key="3">
    <source>
        <dbReference type="Proteomes" id="UP001392437"/>
    </source>
</evidence>
<feature type="compositionally biased region" description="Polar residues" evidence="1">
    <location>
        <begin position="206"/>
        <end position="221"/>
    </location>
</feature>
<organism evidence="2 3">
    <name type="scientific">Apiospora kogelbergensis</name>
    <dbReference type="NCBI Taxonomy" id="1337665"/>
    <lineage>
        <taxon>Eukaryota</taxon>
        <taxon>Fungi</taxon>
        <taxon>Dikarya</taxon>
        <taxon>Ascomycota</taxon>
        <taxon>Pezizomycotina</taxon>
        <taxon>Sordariomycetes</taxon>
        <taxon>Xylariomycetidae</taxon>
        <taxon>Amphisphaeriales</taxon>
        <taxon>Apiosporaceae</taxon>
        <taxon>Apiospora</taxon>
    </lineage>
</organism>
<sequence length="415" mass="46874">MLHCPGHGGHLPRSHARGDWLSPLEQARLAIIKLSEARFGDWLAGLGNWAHQPQLIEPSFWMNGHIVRWTTDRRGDIQGLFGELDIRFLEAIDFLNQHGGDESFLVTNVVAHLDSSLGSPSDYCLDIDEMGYLADEEDFDEEDADEPLSPEDHRRSVGELLAEMLRDVDAMIDAVPKPEPKETPELRDVEDDDNHKEPEWIHDQDYSNNENESSDTGTVIHTPQDPEPEEPGDGEPSDDDPSDDSGSEGEQQEEQPDGPWIPVRQPFPAQHSLYSFQSWHEAFIQQLPPIFMGQQLQPPIQRPVIAAPAPAPEPAPAEPQQPQQQEWDHIVNPILRMVDLPNEMPPTPTPPGCRPFVGSQANIGNADPWRRNWGDYWADRIQDGDAGGLRHRPLYRAMRAGMAQRAYREDMAKRR</sequence>
<reference evidence="2 3" key="1">
    <citation type="submission" date="2023-01" db="EMBL/GenBank/DDBJ databases">
        <title>Analysis of 21 Apiospora genomes using comparative genomics revels a genus with tremendous synthesis potential of carbohydrate active enzymes and secondary metabolites.</title>
        <authorList>
            <person name="Sorensen T."/>
        </authorList>
    </citation>
    <scope>NUCLEOTIDE SEQUENCE [LARGE SCALE GENOMIC DNA]</scope>
    <source>
        <strain evidence="2 3">CBS 117206</strain>
    </source>
</reference>